<dbReference type="PANTHER" id="PTHR38342:SF2">
    <property type="entry name" value="INNER MEMBRANE OR EXPORTED"/>
    <property type="match status" value="1"/>
</dbReference>
<dbReference type="Proteomes" id="UP000638732">
    <property type="component" value="Unassembled WGS sequence"/>
</dbReference>
<evidence type="ECO:0000313" key="2">
    <source>
        <dbReference type="EMBL" id="NCD69761.1"/>
    </source>
</evidence>
<organism evidence="2 3">
    <name type="scientific">Mucilaginibacter agri</name>
    <dbReference type="NCBI Taxonomy" id="2695265"/>
    <lineage>
        <taxon>Bacteria</taxon>
        <taxon>Pseudomonadati</taxon>
        <taxon>Bacteroidota</taxon>
        <taxon>Sphingobacteriia</taxon>
        <taxon>Sphingobacteriales</taxon>
        <taxon>Sphingobacteriaceae</taxon>
        <taxon>Mucilaginibacter</taxon>
    </lineage>
</organism>
<dbReference type="SUPFAM" id="SSF103247">
    <property type="entry name" value="TT1751-like"/>
    <property type="match status" value="1"/>
</dbReference>
<evidence type="ECO:0000313" key="3">
    <source>
        <dbReference type="Proteomes" id="UP000638732"/>
    </source>
</evidence>
<dbReference type="AlphaFoldDB" id="A0A966DTU1"/>
<dbReference type="RefSeq" id="WP_166585747.1">
    <property type="nucleotide sequence ID" value="NZ_WWEO01000042.1"/>
</dbReference>
<dbReference type="CDD" id="cd14797">
    <property type="entry name" value="DUF302"/>
    <property type="match status" value="1"/>
</dbReference>
<accession>A0A966DTU1</accession>
<dbReference type="InterPro" id="IPR005180">
    <property type="entry name" value="DUF302"/>
</dbReference>
<proteinExistence type="predicted"/>
<dbReference type="Gene3D" id="3.30.310.70">
    <property type="entry name" value="TT1751-like domain"/>
    <property type="match status" value="1"/>
</dbReference>
<dbReference type="EMBL" id="WWEO01000042">
    <property type="protein sequence ID" value="NCD69761.1"/>
    <property type="molecule type" value="Genomic_DNA"/>
</dbReference>
<sequence>MNSRGIIIRESKLTVKATIDHLESKLKQNGVTVYARINQQAELSKNGVKIDPLEFIMFGNPAKGGLLISANPVTALDLPLKVIAWQDDKKRFG</sequence>
<reference evidence="2" key="1">
    <citation type="submission" date="2020-01" db="EMBL/GenBank/DDBJ databases">
        <authorList>
            <person name="Seo Y.L."/>
        </authorList>
    </citation>
    <scope>NUCLEOTIDE SEQUENCE</scope>
    <source>
        <strain evidence="2">R11</strain>
    </source>
</reference>
<comment type="caution">
    <text evidence="2">The sequence shown here is derived from an EMBL/GenBank/DDBJ whole genome shotgun (WGS) entry which is preliminary data.</text>
</comment>
<reference evidence="2" key="2">
    <citation type="submission" date="2020-10" db="EMBL/GenBank/DDBJ databases">
        <title>Mucilaginibacter sp. nov., isolated from soil.</title>
        <authorList>
            <person name="Jeon C.O."/>
        </authorList>
    </citation>
    <scope>NUCLEOTIDE SEQUENCE</scope>
    <source>
        <strain evidence="2">R11</strain>
    </source>
</reference>
<dbReference type="Pfam" id="PF03625">
    <property type="entry name" value="DUF302"/>
    <property type="match status" value="1"/>
</dbReference>
<dbReference type="PANTHER" id="PTHR38342">
    <property type="entry name" value="SLR5037 PROTEIN"/>
    <property type="match status" value="1"/>
</dbReference>
<name>A0A966DTU1_9SPHI</name>
<feature type="domain" description="DUF302" evidence="1">
    <location>
        <begin position="37"/>
        <end position="90"/>
    </location>
</feature>
<gene>
    <name evidence="2" type="ORF">GSY63_10380</name>
</gene>
<evidence type="ECO:0000259" key="1">
    <source>
        <dbReference type="Pfam" id="PF03625"/>
    </source>
</evidence>
<keyword evidence="3" id="KW-1185">Reference proteome</keyword>
<protein>
    <submittedName>
        <fullName evidence="2">DUF302 domain-containing protein</fullName>
    </submittedName>
</protein>
<dbReference type="InterPro" id="IPR035923">
    <property type="entry name" value="TT1751-like_sf"/>
</dbReference>